<dbReference type="InterPro" id="IPR003776">
    <property type="entry name" value="YcaO-like_dom"/>
</dbReference>
<feature type="domain" description="YcaO" evidence="1">
    <location>
        <begin position="1"/>
        <end position="316"/>
    </location>
</feature>
<dbReference type="Pfam" id="PF02624">
    <property type="entry name" value="YcaO"/>
    <property type="match status" value="1"/>
</dbReference>
<dbReference type="Proteomes" id="UP001157017">
    <property type="component" value="Unassembled WGS sequence"/>
</dbReference>
<evidence type="ECO:0000313" key="2">
    <source>
        <dbReference type="EMBL" id="GMA85850.1"/>
    </source>
</evidence>
<evidence type="ECO:0000259" key="1">
    <source>
        <dbReference type="PROSITE" id="PS51664"/>
    </source>
</evidence>
<dbReference type="PROSITE" id="PS51664">
    <property type="entry name" value="YCAO"/>
    <property type="match status" value="1"/>
</dbReference>
<evidence type="ECO:0000313" key="3">
    <source>
        <dbReference type="Proteomes" id="UP001157017"/>
    </source>
</evidence>
<reference evidence="3" key="1">
    <citation type="journal article" date="2019" name="Int. J. Syst. Evol. Microbiol.">
        <title>The Global Catalogue of Microorganisms (GCM) 10K type strain sequencing project: providing services to taxonomists for standard genome sequencing and annotation.</title>
        <authorList>
            <consortium name="The Broad Institute Genomics Platform"/>
            <consortium name="The Broad Institute Genome Sequencing Center for Infectious Disease"/>
            <person name="Wu L."/>
            <person name="Ma J."/>
        </authorList>
    </citation>
    <scope>NUCLEOTIDE SEQUENCE [LARGE SCALE GENOMIC DNA]</scope>
    <source>
        <strain evidence="3">NBRC 108730</strain>
    </source>
</reference>
<dbReference type="Gene3D" id="3.30.1330.230">
    <property type="match status" value="1"/>
</dbReference>
<protein>
    <recommendedName>
        <fullName evidence="1">YcaO domain-containing protein</fullName>
    </recommendedName>
</protein>
<gene>
    <name evidence="2" type="ORF">GCM10025868_11000</name>
</gene>
<sequence length="372" mass="39943">MVDDAPRPWLPARRLRDDVEVWVPVEHVVSTPGEAARLGVTDPLVTPVSNGLGAGGDRDQAVLHALLEVLQRDGNGLRFRALDAGRVVDVDDARLDPATAQVLAALRARGVEVQVKAAATDFGLPDVVVVGSAPGDDLVVATACGEAVHPDRDVAVRKAVCEFAAARIRKRWSHHAPADGPLREPDGSWEQEEPRVLAATVRWLTDPPPDWPDLLRHSVFRVEQHVPWAQVPTTPTDDLTTRQVLDLVVDRLAAEGFEPVVVDLADGADGVHAVKVVVPGLEVETVAYGRIGERNVRRLLDGGRDDLVRVGARPDGDGWARVVLNEQAEARLGGAAWLDRAALDAVAGDLLPLYREPGQHAAQAAIAAGWRP</sequence>
<keyword evidence="3" id="KW-1185">Reference proteome</keyword>
<comment type="caution">
    <text evidence="2">The sequence shown here is derived from an EMBL/GenBank/DDBJ whole genome shotgun (WGS) entry which is preliminary data.</text>
</comment>
<proteinExistence type="predicted"/>
<dbReference type="PANTHER" id="PTHR37809">
    <property type="entry name" value="RIBOSOMAL PROTEIN S12 METHYLTHIOTRANSFERASE ACCESSORY FACTOR YCAO"/>
    <property type="match status" value="1"/>
</dbReference>
<organism evidence="2 3">
    <name type="scientific">Angustibacter aerolatus</name>
    <dbReference type="NCBI Taxonomy" id="1162965"/>
    <lineage>
        <taxon>Bacteria</taxon>
        <taxon>Bacillati</taxon>
        <taxon>Actinomycetota</taxon>
        <taxon>Actinomycetes</taxon>
        <taxon>Kineosporiales</taxon>
        <taxon>Kineosporiaceae</taxon>
    </lineage>
</organism>
<accession>A0ABQ6JF79</accession>
<dbReference type="PANTHER" id="PTHR37809:SF1">
    <property type="entry name" value="RIBOSOMAL PROTEIN S12 METHYLTHIOTRANSFERASE ACCESSORY FACTOR YCAO"/>
    <property type="match status" value="1"/>
</dbReference>
<name>A0ABQ6JF79_9ACTN</name>
<dbReference type="EMBL" id="BSUZ01000001">
    <property type="protein sequence ID" value="GMA85850.1"/>
    <property type="molecule type" value="Genomic_DNA"/>
</dbReference>